<proteinExistence type="predicted"/>
<feature type="region of interest" description="Disordered" evidence="1">
    <location>
        <begin position="1"/>
        <end position="22"/>
    </location>
</feature>
<accession>A0ABT3XPX6</accession>
<evidence type="ECO:0000313" key="3">
    <source>
        <dbReference type="Proteomes" id="UP001073122"/>
    </source>
</evidence>
<evidence type="ECO:0000313" key="2">
    <source>
        <dbReference type="EMBL" id="MCX8524181.1"/>
    </source>
</evidence>
<evidence type="ECO:0000256" key="1">
    <source>
        <dbReference type="SAM" id="MobiDB-lite"/>
    </source>
</evidence>
<sequence length="304" mass="32352">MPTPTPINGGGGGGGECPDCPDNSTPEPCIQIATDPTQVGIVDLNGCIVGMPTDPNLPLPTVDPCRKTKASITAANNILKNPTVHTKMDSILKGKTQAANEWAVAVEQKPDGTYDASIAKEGTKFESSAPPVQVPNIFIGDGHSHAGAPGKPSGGDLYEMLKALLTNANFKYRYVYGNYFGVPENYALIVSDRDAAIAFLGQFPRSENYDELQHSIRRDSPLGLEFYKAVKHYSEGRSENSAGEDYDANAIAMAYILEKLSAGINIAKTDLNGDLKKIVVNIQKITIPASGGIVKEGVKVSKCP</sequence>
<gene>
    <name evidence="2" type="ORF">OF897_09640</name>
</gene>
<dbReference type="Proteomes" id="UP001073122">
    <property type="component" value="Unassembled WGS sequence"/>
</dbReference>
<keyword evidence="3" id="KW-1185">Reference proteome</keyword>
<name>A0ABT3XPX6_9FLAO</name>
<organism evidence="2 3">
    <name type="scientific">Chryseobacterium formosus</name>
    <dbReference type="NCBI Taxonomy" id="1537363"/>
    <lineage>
        <taxon>Bacteria</taxon>
        <taxon>Pseudomonadati</taxon>
        <taxon>Bacteroidota</taxon>
        <taxon>Flavobacteriia</taxon>
        <taxon>Flavobacteriales</taxon>
        <taxon>Weeksellaceae</taxon>
        <taxon>Chryseobacterium group</taxon>
        <taxon>Chryseobacterium</taxon>
    </lineage>
</organism>
<dbReference type="EMBL" id="JAOVZW010000010">
    <property type="protein sequence ID" value="MCX8524181.1"/>
    <property type="molecule type" value="Genomic_DNA"/>
</dbReference>
<dbReference type="RefSeq" id="WP_267265480.1">
    <property type="nucleotide sequence ID" value="NZ_JAOVZW010000010.1"/>
</dbReference>
<reference evidence="2" key="1">
    <citation type="submission" date="2022-10" db="EMBL/GenBank/DDBJ databases">
        <title>Chryseobacterium sp. nov., a novel bacterial species.</title>
        <authorList>
            <person name="Cao Y."/>
        </authorList>
    </citation>
    <scope>NUCLEOTIDE SEQUENCE</scope>
    <source>
        <strain evidence="2">CCTCC AB2015118</strain>
    </source>
</reference>
<protein>
    <submittedName>
        <fullName evidence="2">Uncharacterized protein</fullName>
    </submittedName>
</protein>
<comment type="caution">
    <text evidence="2">The sequence shown here is derived from an EMBL/GenBank/DDBJ whole genome shotgun (WGS) entry which is preliminary data.</text>
</comment>